<keyword evidence="2" id="KW-1185">Reference proteome</keyword>
<dbReference type="Proteomes" id="UP001156831">
    <property type="component" value="Unassembled WGS sequence"/>
</dbReference>
<protein>
    <submittedName>
        <fullName evidence="1">Uncharacterized protein</fullName>
    </submittedName>
</protein>
<gene>
    <name evidence="1" type="ORF">QFW80_14845</name>
</gene>
<evidence type="ECO:0000313" key="1">
    <source>
        <dbReference type="EMBL" id="MDH5831797.1"/>
    </source>
</evidence>
<organism evidence="1 2">
    <name type="scientific">Luteimonas rhizosphaericola</name>
    <dbReference type="NCBI Taxonomy" id="3042024"/>
    <lineage>
        <taxon>Bacteria</taxon>
        <taxon>Pseudomonadati</taxon>
        <taxon>Pseudomonadota</taxon>
        <taxon>Gammaproteobacteria</taxon>
        <taxon>Lysobacterales</taxon>
        <taxon>Lysobacteraceae</taxon>
        <taxon>Luteimonas</taxon>
    </lineage>
</organism>
<dbReference type="EMBL" id="JARXRN010000028">
    <property type="protein sequence ID" value="MDH5831797.1"/>
    <property type="molecule type" value="Genomic_DNA"/>
</dbReference>
<name>A0ABT6JMA5_9GAMM</name>
<dbReference type="SUPFAM" id="SSF53756">
    <property type="entry name" value="UDP-Glycosyltransferase/glycogen phosphorylase"/>
    <property type="match status" value="1"/>
</dbReference>
<proteinExistence type="predicted"/>
<reference evidence="1 2" key="1">
    <citation type="submission" date="2023-04" db="EMBL/GenBank/DDBJ databases">
        <title>Luteimonas sp. M1R5S18.</title>
        <authorList>
            <person name="Sun J.-Q."/>
        </authorList>
    </citation>
    <scope>NUCLEOTIDE SEQUENCE [LARGE SCALE GENOMIC DNA]</scope>
    <source>
        <strain evidence="1 2">M1R5S18</strain>
    </source>
</reference>
<accession>A0ABT6JMA5</accession>
<comment type="caution">
    <text evidence="1">The sequence shown here is derived from an EMBL/GenBank/DDBJ whole genome shotgun (WGS) entry which is preliminary data.</text>
</comment>
<sequence>MVLASSLRTAGNFQPVIERLRARGDTVELAWVPLGGARGEDPSVLGFGQVYRAHMHARTDSGPFWDGIATVMEGSCDLVLMDDMIHWPAQELAARVRRLTDAPPLVAFQHGLHQAWNLMNREFLADFFLCFGRRHVMNFEQAHWSRVLPVGLPKLDVLQPVAPGGCEILFVAQSAPDASIIGPLLADLEQATGLRVRIRAHPGHVGRYASLQSRFECADPSEPIEEQIRRAAWMLTTHSSAVLEAMRLGIDAVVLPSFGLTDFTFYPGIAVDFRADKVLHALGVLRRDGAARQRFMDEHCCGMRRDATARALVAIDAIVAGARDGNGEARRALVASMGRDHPLNGLSEAIPA</sequence>
<evidence type="ECO:0000313" key="2">
    <source>
        <dbReference type="Proteomes" id="UP001156831"/>
    </source>
</evidence>
<dbReference type="RefSeq" id="WP_280602753.1">
    <property type="nucleotide sequence ID" value="NZ_JARXRN010000028.1"/>
</dbReference>